<reference evidence="2" key="2">
    <citation type="submission" date="2021-04" db="EMBL/GenBank/DDBJ databases">
        <authorList>
            <person name="Gilroy R."/>
        </authorList>
    </citation>
    <scope>NUCLEOTIDE SEQUENCE</scope>
    <source>
        <strain evidence="2">ChiHjej13B12-752</strain>
    </source>
</reference>
<dbReference type="InterPro" id="IPR011528">
    <property type="entry name" value="NERD"/>
</dbReference>
<dbReference type="AlphaFoldDB" id="A0A9D1QI84"/>
<protein>
    <submittedName>
        <fullName evidence="2">NERD domain-containing protein</fullName>
    </submittedName>
</protein>
<evidence type="ECO:0000259" key="1">
    <source>
        <dbReference type="PROSITE" id="PS50965"/>
    </source>
</evidence>
<reference evidence="2" key="1">
    <citation type="journal article" date="2021" name="PeerJ">
        <title>Extensive microbial diversity within the chicken gut microbiome revealed by metagenomics and culture.</title>
        <authorList>
            <person name="Gilroy R."/>
            <person name="Ravi A."/>
            <person name="Getino M."/>
            <person name="Pursley I."/>
            <person name="Horton D.L."/>
            <person name="Alikhan N.F."/>
            <person name="Baker D."/>
            <person name="Gharbi K."/>
            <person name="Hall N."/>
            <person name="Watson M."/>
            <person name="Adriaenssens E.M."/>
            <person name="Foster-Nyarko E."/>
            <person name="Jarju S."/>
            <person name="Secka A."/>
            <person name="Antonio M."/>
            <person name="Oren A."/>
            <person name="Chaudhuri R.R."/>
            <person name="La Ragione R."/>
            <person name="Hildebrand F."/>
            <person name="Pallen M.J."/>
        </authorList>
    </citation>
    <scope>NUCLEOTIDE SEQUENCE</scope>
    <source>
        <strain evidence="2">ChiHjej13B12-752</strain>
    </source>
</reference>
<evidence type="ECO:0000313" key="2">
    <source>
        <dbReference type="EMBL" id="HIW12506.1"/>
    </source>
</evidence>
<dbReference type="PROSITE" id="PS50965">
    <property type="entry name" value="NERD"/>
    <property type="match status" value="1"/>
</dbReference>
<gene>
    <name evidence="2" type="ORF">H9891_05025</name>
</gene>
<name>A0A9D1QI84_9STAP</name>
<comment type="caution">
    <text evidence="2">The sequence shown here is derived from an EMBL/GenBank/DDBJ whole genome shotgun (WGS) entry which is preliminary data.</text>
</comment>
<dbReference type="Pfam" id="PF08378">
    <property type="entry name" value="NERD"/>
    <property type="match status" value="1"/>
</dbReference>
<dbReference type="Proteomes" id="UP000823989">
    <property type="component" value="Unassembled WGS sequence"/>
</dbReference>
<feature type="domain" description="NERD" evidence="1">
    <location>
        <begin position="37"/>
        <end position="151"/>
    </location>
</feature>
<evidence type="ECO:0000313" key="3">
    <source>
        <dbReference type="Proteomes" id="UP000823989"/>
    </source>
</evidence>
<proteinExistence type="predicted"/>
<sequence>MFLNSRTKPKELKFYEALNRRCRLSQEEERKLAVLRKGYEGEREYDSVFDEAGHENLLIYRDVWMKIEDATLQIDALIITENSLIVNEIKNYSGFYSFDNDGWMIRDVQISADPLAQASRTGNKLLKLRYLLQQNFSRQFKVIFVNPEFNLEAAPGYDRNIIKRSTLRHYMKNLNKMYAGPQAYEMSEQIKEFFIDDPMILPEIDINRIRLGNYCFNCGSFSLEMRKFYAVCRACGSKETLEKMFVRGLMDYSFIFWNEPMTSSKIGTFLMDSLKPRTIRRMMNTYCHKSGDSRSTSYKIKNTELEKLLLDNNYTSKYETDIRFKKVKL</sequence>
<organism evidence="2 3">
    <name type="scientific">Candidatus Salinicoccus stercoripullorum</name>
    <dbReference type="NCBI Taxonomy" id="2838756"/>
    <lineage>
        <taxon>Bacteria</taxon>
        <taxon>Bacillati</taxon>
        <taxon>Bacillota</taxon>
        <taxon>Bacilli</taxon>
        <taxon>Bacillales</taxon>
        <taxon>Staphylococcaceae</taxon>
        <taxon>Salinicoccus</taxon>
    </lineage>
</organism>
<accession>A0A9D1QI84</accession>
<dbReference type="EMBL" id="DXHR01000018">
    <property type="protein sequence ID" value="HIW12506.1"/>
    <property type="molecule type" value="Genomic_DNA"/>
</dbReference>